<dbReference type="AlphaFoldDB" id="A0AAP6BLQ4"/>
<reference evidence="2 4" key="1">
    <citation type="journal article" date="2023" name="Microb. Genom.">
        <title>Mesoterricola silvestris gen. nov., sp. nov., Mesoterricola sediminis sp. nov., Geothrix oryzae sp. nov., Geothrix edaphica sp. nov., Geothrix rubra sp. nov., and Geothrix limicola sp. nov., six novel members of Acidobacteriota isolated from soils.</title>
        <authorList>
            <person name="Weisberg A.J."/>
            <person name="Pearce E."/>
            <person name="Kramer C.G."/>
            <person name="Chang J.H."/>
            <person name="Clarke C.R."/>
        </authorList>
    </citation>
    <scope>NUCLEOTIDE SEQUENCE</scope>
    <source>
        <strain evidence="3 4">NB05-1H</strain>
        <strain evidence="2">NRRL_B-16521</strain>
    </source>
</reference>
<keyword evidence="4" id="KW-1185">Reference proteome</keyword>
<dbReference type="RefSeq" id="WP_010349956.1">
    <property type="nucleotide sequence ID" value="NZ_BCMK01000038.1"/>
</dbReference>
<dbReference type="EMBL" id="JARAWP010000015">
    <property type="protein sequence ID" value="MDX3021322.1"/>
    <property type="molecule type" value="Genomic_DNA"/>
</dbReference>
<evidence type="ECO:0000256" key="1">
    <source>
        <dbReference type="SAM" id="MobiDB-lite"/>
    </source>
</evidence>
<evidence type="ECO:0000313" key="5">
    <source>
        <dbReference type="Proteomes" id="UP001282288"/>
    </source>
</evidence>
<name>A0AAP6BLQ4_9ACTN</name>
<feature type="compositionally biased region" description="Basic residues" evidence="1">
    <location>
        <begin position="78"/>
        <end position="90"/>
    </location>
</feature>
<proteinExistence type="predicted"/>
<evidence type="ECO:0000313" key="3">
    <source>
        <dbReference type="EMBL" id="MDX3021322.1"/>
    </source>
</evidence>
<dbReference type="GeneID" id="69810917"/>
<evidence type="ECO:0000313" key="2">
    <source>
        <dbReference type="EMBL" id="MDX2967021.1"/>
    </source>
</evidence>
<feature type="region of interest" description="Disordered" evidence="1">
    <location>
        <begin position="1"/>
        <end position="90"/>
    </location>
</feature>
<dbReference type="Proteomes" id="UP001282288">
    <property type="component" value="Unassembled WGS sequence"/>
</dbReference>
<feature type="compositionally biased region" description="Basic and acidic residues" evidence="1">
    <location>
        <begin position="54"/>
        <end position="65"/>
    </location>
</feature>
<dbReference type="Pfam" id="PF21983">
    <property type="entry name" value="NikA-like"/>
    <property type="match status" value="1"/>
</dbReference>
<organism evidence="2 5">
    <name type="scientific">Streptomyces acidiscabies</name>
    <dbReference type="NCBI Taxonomy" id="42234"/>
    <lineage>
        <taxon>Bacteria</taxon>
        <taxon>Bacillati</taxon>
        <taxon>Actinomycetota</taxon>
        <taxon>Actinomycetes</taxon>
        <taxon>Kitasatosporales</taxon>
        <taxon>Streptomycetaceae</taxon>
        <taxon>Streptomyces</taxon>
    </lineage>
</organism>
<dbReference type="InterPro" id="IPR053842">
    <property type="entry name" value="NikA-like"/>
</dbReference>
<evidence type="ECO:0000313" key="4">
    <source>
        <dbReference type="Proteomes" id="UP001272987"/>
    </source>
</evidence>
<accession>A0AAP6BLQ4</accession>
<dbReference type="Proteomes" id="UP001272987">
    <property type="component" value="Unassembled WGS sequence"/>
</dbReference>
<protein>
    <submittedName>
        <fullName evidence="2">Plasmid mobilization relaxosome protein MobC</fullName>
    </submittedName>
</protein>
<comment type="caution">
    <text evidence="2">The sequence shown here is derived from an EMBL/GenBank/DDBJ whole genome shotgun (WGS) entry which is preliminary data.</text>
</comment>
<gene>
    <name evidence="2" type="primary">mobC</name>
    <name evidence="2" type="ORF">PV399_46105</name>
    <name evidence="3" type="ORF">PV666_26015</name>
</gene>
<sequence>MSGPGPAPATDGQDSDRVPATGGASYPVRHSYGATYGPDPAPGGEDGTSGLRTRAPEDPTEDRHQGAPVSGEKPYVRVPRRRTRNPKPRSRTQFFTVRVNADEYTEITAAARTRAVTAARFLATAGLAAARGTSTLEATAQRDAVVDELASLRAHLARVGNNVNQLARGANVGVVPHPDELAFTLTRLRKTIAVVDRAADALVTRRPS</sequence>
<dbReference type="EMBL" id="JARAWC010000078">
    <property type="protein sequence ID" value="MDX2967021.1"/>
    <property type="molecule type" value="Genomic_DNA"/>
</dbReference>